<evidence type="ECO:0000256" key="2">
    <source>
        <dbReference type="ARBA" id="ARBA00022448"/>
    </source>
</evidence>
<evidence type="ECO:0000256" key="4">
    <source>
        <dbReference type="ARBA" id="ARBA00022989"/>
    </source>
</evidence>
<dbReference type="RefSeq" id="WP_027846138.1">
    <property type="nucleotide sequence ID" value="NZ_LMTZ01000111.1"/>
</dbReference>
<dbReference type="PANTHER" id="PTHR36964">
    <property type="entry name" value="PROTEIN-METHIONINE-SULFOXIDE REDUCTASE HEME-BINDING SUBUNIT MSRQ"/>
    <property type="match status" value="1"/>
</dbReference>
<protein>
    <submittedName>
        <fullName evidence="9">Iron reductase</fullName>
    </submittedName>
</protein>
<dbReference type="OrthoDB" id="9788328at2"/>
<dbReference type="PANTHER" id="PTHR36964:SF1">
    <property type="entry name" value="PROTEIN-METHIONINE-SULFOXIDE REDUCTASE HEME-BINDING SUBUNIT MSRQ"/>
    <property type="match status" value="1"/>
</dbReference>
<gene>
    <name evidence="9" type="ORF">BC008_20405</name>
</gene>
<keyword evidence="6 7" id="KW-0472">Membrane</keyword>
<dbReference type="GO" id="GO:0005886">
    <property type="term" value="C:plasma membrane"/>
    <property type="evidence" value="ECO:0007669"/>
    <property type="project" value="TreeGrafter"/>
</dbReference>
<dbReference type="GO" id="GO:0010181">
    <property type="term" value="F:FMN binding"/>
    <property type="evidence" value="ECO:0007669"/>
    <property type="project" value="TreeGrafter"/>
</dbReference>
<dbReference type="GO" id="GO:0020037">
    <property type="term" value="F:heme binding"/>
    <property type="evidence" value="ECO:0007669"/>
    <property type="project" value="TreeGrafter"/>
</dbReference>
<accession>A0A0V7ZL10</accession>
<evidence type="ECO:0000256" key="3">
    <source>
        <dbReference type="ARBA" id="ARBA00022692"/>
    </source>
</evidence>
<dbReference type="InterPro" id="IPR022837">
    <property type="entry name" value="MsrQ-like"/>
</dbReference>
<feature type="transmembrane region" description="Helical" evidence="7">
    <location>
        <begin position="48"/>
        <end position="67"/>
    </location>
</feature>
<proteinExistence type="predicted"/>
<name>A0A0V7ZL10_9CYAN</name>
<keyword evidence="3 7" id="KW-0812">Transmembrane</keyword>
<comment type="caution">
    <text evidence="9">The sequence shown here is derived from an EMBL/GenBank/DDBJ whole genome shotgun (WGS) entry which is preliminary data.</text>
</comment>
<keyword evidence="10" id="KW-1185">Reference proteome</keyword>
<keyword evidence="4 7" id="KW-1133">Transmembrane helix</keyword>
<evidence type="ECO:0000256" key="5">
    <source>
        <dbReference type="ARBA" id="ARBA00023004"/>
    </source>
</evidence>
<keyword evidence="2" id="KW-0813">Transport</keyword>
<feature type="transmembrane region" description="Helical" evidence="7">
    <location>
        <begin position="79"/>
        <end position="102"/>
    </location>
</feature>
<dbReference type="GO" id="GO:0016679">
    <property type="term" value="F:oxidoreductase activity, acting on diphenols and related substances as donors"/>
    <property type="evidence" value="ECO:0007669"/>
    <property type="project" value="TreeGrafter"/>
</dbReference>
<sequence>MNTLSLANTLGFLALFTYITTLLPTILKIIFPRIQKIEIHQFLCKYRRFIGILTFFFALGHGFLMIQKRNFDVFDTKTYWIYLQGIVTLIIFTLLAITSNNWSVRRLKKNWKKLHRLTYLAIFILIWHILDKMSGKWTYLTPIGIVAIAGTIFLFFIRIWIEYKNKQKKQKVK</sequence>
<feature type="transmembrane region" description="Helical" evidence="7">
    <location>
        <begin position="6"/>
        <end position="27"/>
    </location>
</feature>
<dbReference type="Proteomes" id="UP000053372">
    <property type="component" value="Unassembled WGS sequence"/>
</dbReference>
<reference evidence="9 10" key="1">
    <citation type="journal article" date="2015" name="Genome Announc.">
        <title>Draft Genome of the Euendolithic (true boring) Cyanobacterium Mastigocoleus testarum strain BC008.</title>
        <authorList>
            <person name="Guida B.S."/>
            <person name="Garcia-Pichel F."/>
        </authorList>
    </citation>
    <scope>NUCLEOTIDE SEQUENCE [LARGE SCALE GENOMIC DNA]</scope>
    <source>
        <strain evidence="9 10">BC008</strain>
    </source>
</reference>
<evidence type="ECO:0000256" key="7">
    <source>
        <dbReference type="SAM" id="Phobius"/>
    </source>
</evidence>
<evidence type="ECO:0000313" key="9">
    <source>
        <dbReference type="EMBL" id="KST65163.1"/>
    </source>
</evidence>
<evidence type="ECO:0000256" key="1">
    <source>
        <dbReference type="ARBA" id="ARBA00004141"/>
    </source>
</evidence>
<feature type="transmembrane region" description="Helical" evidence="7">
    <location>
        <begin position="142"/>
        <end position="161"/>
    </location>
</feature>
<feature type="transmembrane region" description="Helical" evidence="7">
    <location>
        <begin position="114"/>
        <end position="130"/>
    </location>
</feature>
<comment type="subcellular location">
    <subcellularLocation>
        <location evidence="1">Membrane</location>
        <topology evidence="1">Multi-pass membrane protein</topology>
    </subcellularLocation>
</comment>
<organism evidence="9 10">
    <name type="scientific">Mastigocoleus testarum BC008</name>
    <dbReference type="NCBI Taxonomy" id="371196"/>
    <lineage>
        <taxon>Bacteria</taxon>
        <taxon>Bacillati</taxon>
        <taxon>Cyanobacteriota</taxon>
        <taxon>Cyanophyceae</taxon>
        <taxon>Nostocales</taxon>
        <taxon>Hapalosiphonaceae</taxon>
        <taxon>Mastigocoleus</taxon>
    </lineage>
</organism>
<dbReference type="EMBL" id="LMTZ01000111">
    <property type="protein sequence ID" value="KST65163.1"/>
    <property type="molecule type" value="Genomic_DNA"/>
</dbReference>
<dbReference type="AlphaFoldDB" id="A0A0V7ZL10"/>
<evidence type="ECO:0000259" key="8">
    <source>
        <dbReference type="Pfam" id="PF01794"/>
    </source>
</evidence>
<evidence type="ECO:0000313" key="10">
    <source>
        <dbReference type="Proteomes" id="UP000053372"/>
    </source>
</evidence>
<dbReference type="InterPro" id="IPR013130">
    <property type="entry name" value="Fe3_Rdtase_TM_dom"/>
</dbReference>
<evidence type="ECO:0000256" key="6">
    <source>
        <dbReference type="ARBA" id="ARBA00023136"/>
    </source>
</evidence>
<dbReference type="Pfam" id="PF01794">
    <property type="entry name" value="Ferric_reduct"/>
    <property type="match status" value="1"/>
</dbReference>
<keyword evidence="5" id="KW-0408">Iron</keyword>
<feature type="domain" description="Ferric oxidoreductase" evidence="8">
    <location>
        <begin position="10"/>
        <end position="125"/>
    </location>
</feature>